<dbReference type="InterPro" id="IPR017438">
    <property type="entry name" value="ATP-NAD_kinase_N"/>
</dbReference>
<keyword evidence="3" id="KW-0808">Transferase</keyword>
<dbReference type="Pfam" id="PF00781">
    <property type="entry name" value="DAGK_cat"/>
    <property type="match status" value="1"/>
</dbReference>
<keyword evidence="6 13" id="KW-0418">Kinase</keyword>
<gene>
    <name evidence="13" type="ORF">SAMN02745131_03872</name>
</gene>
<evidence type="ECO:0000256" key="7">
    <source>
        <dbReference type="ARBA" id="ARBA00022840"/>
    </source>
</evidence>
<dbReference type="Pfam" id="PF19279">
    <property type="entry name" value="YegS_C"/>
    <property type="match status" value="1"/>
</dbReference>
<feature type="domain" description="DAGKc" evidence="12">
    <location>
        <begin position="1"/>
        <end position="130"/>
    </location>
</feature>
<evidence type="ECO:0000256" key="5">
    <source>
        <dbReference type="ARBA" id="ARBA00022741"/>
    </source>
</evidence>
<keyword evidence="8" id="KW-0460">Magnesium</keyword>
<evidence type="ECO:0000313" key="14">
    <source>
        <dbReference type="Proteomes" id="UP000184048"/>
    </source>
</evidence>
<evidence type="ECO:0000259" key="12">
    <source>
        <dbReference type="PROSITE" id="PS50146"/>
    </source>
</evidence>
<dbReference type="PROSITE" id="PS50146">
    <property type="entry name" value="DAGK"/>
    <property type="match status" value="1"/>
</dbReference>
<dbReference type="GO" id="GO:0005886">
    <property type="term" value="C:plasma membrane"/>
    <property type="evidence" value="ECO:0007669"/>
    <property type="project" value="TreeGrafter"/>
</dbReference>
<keyword evidence="7" id="KW-0067">ATP-binding</keyword>
<dbReference type="Proteomes" id="UP000184048">
    <property type="component" value="Unassembled WGS sequence"/>
</dbReference>
<evidence type="ECO:0000256" key="6">
    <source>
        <dbReference type="ARBA" id="ARBA00022777"/>
    </source>
</evidence>
<dbReference type="InterPro" id="IPR045540">
    <property type="entry name" value="YegS/DAGK_C"/>
</dbReference>
<dbReference type="EMBL" id="FQUU01000023">
    <property type="protein sequence ID" value="SHF92203.1"/>
    <property type="molecule type" value="Genomic_DNA"/>
</dbReference>
<evidence type="ECO:0000256" key="2">
    <source>
        <dbReference type="ARBA" id="ARBA00022516"/>
    </source>
</evidence>
<evidence type="ECO:0000256" key="4">
    <source>
        <dbReference type="ARBA" id="ARBA00022723"/>
    </source>
</evidence>
<keyword evidence="14" id="KW-1185">Reference proteome</keyword>
<dbReference type="AlphaFoldDB" id="A0A1M5FL34"/>
<dbReference type="GO" id="GO:0016301">
    <property type="term" value="F:kinase activity"/>
    <property type="evidence" value="ECO:0007669"/>
    <property type="project" value="UniProtKB-KW"/>
</dbReference>
<keyword evidence="11" id="KW-1208">Phospholipid metabolism</keyword>
<dbReference type="SMART" id="SM00046">
    <property type="entry name" value="DAGKc"/>
    <property type="match status" value="1"/>
</dbReference>
<dbReference type="InterPro" id="IPR001206">
    <property type="entry name" value="Diacylglycerol_kinase_cat_dom"/>
</dbReference>
<dbReference type="Gene3D" id="3.40.50.10330">
    <property type="entry name" value="Probable inorganic polyphosphate/atp-NAD kinase, domain 1"/>
    <property type="match status" value="1"/>
</dbReference>
<evidence type="ECO:0000256" key="1">
    <source>
        <dbReference type="ARBA" id="ARBA00001946"/>
    </source>
</evidence>
<evidence type="ECO:0000256" key="3">
    <source>
        <dbReference type="ARBA" id="ARBA00022679"/>
    </source>
</evidence>
<dbReference type="NCBIfam" id="TIGR00147">
    <property type="entry name" value="YegS/Rv2252/BmrU family lipid kinase"/>
    <property type="match status" value="1"/>
</dbReference>
<keyword evidence="9" id="KW-0443">Lipid metabolism</keyword>
<sequence length="301" mass="32956">MPRHFLYIINPISGTKSKSGLENLIRKKTTATGFPFAIFPSVEGGDYSFLDDYIREQKVTDIIIAGGDGTINQAINSLRKWKLPFGIIPCGSGNGLALTAGIPKSAEKAIDIVFTGERQWTDAFTINGKFACMLCGLGFDAQVAHDFANDPNRGLTTYIKQTVKNFLTSKSYTFGIRTKGRTFITDAFFISVANSNQFGNNFKIAPKASLTDGMLDIVIMTKQNKLSMLVQALKQVSGFNEVQETALVDAQSSVIYFQAPSLTINNALDAPLHIDGDPVETEKQLKFQVLPSCFQLLVNKS</sequence>
<dbReference type="OrthoDB" id="9786026at2"/>
<accession>A0A1M5FL34</accession>
<dbReference type="STRING" id="1121884.SAMN02745131_03872"/>
<keyword evidence="5" id="KW-0547">Nucleotide-binding</keyword>
<dbReference type="GO" id="GO:0005524">
    <property type="term" value="F:ATP binding"/>
    <property type="evidence" value="ECO:0007669"/>
    <property type="project" value="UniProtKB-KW"/>
</dbReference>
<dbReference type="PANTHER" id="PTHR12358:SF106">
    <property type="entry name" value="LIPID KINASE YEGS"/>
    <property type="match status" value="1"/>
</dbReference>
<keyword evidence="4" id="KW-0479">Metal-binding</keyword>
<dbReference type="GO" id="GO:0008654">
    <property type="term" value="P:phospholipid biosynthetic process"/>
    <property type="evidence" value="ECO:0007669"/>
    <property type="project" value="UniProtKB-KW"/>
</dbReference>
<comment type="cofactor">
    <cofactor evidence="1">
        <name>Mg(2+)</name>
        <dbReference type="ChEBI" id="CHEBI:18420"/>
    </cofactor>
</comment>
<dbReference type="PANTHER" id="PTHR12358">
    <property type="entry name" value="SPHINGOSINE KINASE"/>
    <property type="match status" value="1"/>
</dbReference>
<dbReference type="Gene3D" id="2.60.200.40">
    <property type="match status" value="1"/>
</dbReference>
<protein>
    <submittedName>
        <fullName evidence="13">Lipid kinase, YegS/Rv2252/BmrU family</fullName>
    </submittedName>
</protein>
<reference evidence="13 14" key="1">
    <citation type="submission" date="2016-11" db="EMBL/GenBank/DDBJ databases">
        <authorList>
            <person name="Jaros S."/>
            <person name="Januszkiewicz K."/>
            <person name="Wedrychowicz H."/>
        </authorList>
    </citation>
    <scope>NUCLEOTIDE SEQUENCE [LARGE SCALE GENOMIC DNA]</scope>
    <source>
        <strain evidence="13 14">DSM 18119</strain>
    </source>
</reference>
<evidence type="ECO:0000313" key="13">
    <source>
        <dbReference type="EMBL" id="SHF92203.1"/>
    </source>
</evidence>
<proteinExistence type="predicted"/>
<dbReference type="SUPFAM" id="SSF111331">
    <property type="entry name" value="NAD kinase/diacylglycerol kinase-like"/>
    <property type="match status" value="1"/>
</dbReference>
<dbReference type="InterPro" id="IPR050187">
    <property type="entry name" value="Lipid_Phosphate_FormReg"/>
</dbReference>
<dbReference type="GO" id="GO:0046872">
    <property type="term" value="F:metal ion binding"/>
    <property type="evidence" value="ECO:0007669"/>
    <property type="project" value="UniProtKB-KW"/>
</dbReference>
<dbReference type="InterPro" id="IPR005218">
    <property type="entry name" value="Diacylglycerol/lipid_kinase"/>
</dbReference>
<organism evidence="13 14">
    <name type="scientific">Flavisolibacter ginsengisoli DSM 18119</name>
    <dbReference type="NCBI Taxonomy" id="1121884"/>
    <lineage>
        <taxon>Bacteria</taxon>
        <taxon>Pseudomonadati</taxon>
        <taxon>Bacteroidota</taxon>
        <taxon>Chitinophagia</taxon>
        <taxon>Chitinophagales</taxon>
        <taxon>Chitinophagaceae</taxon>
        <taxon>Flavisolibacter</taxon>
    </lineage>
</organism>
<name>A0A1M5FL34_9BACT</name>
<evidence type="ECO:0000256" key="8">
    <source>
        <dbReference type="ARBA" id="ARBA00022842"/>
    </source>
</evidence>
<dbReference type="InterPro" id="IPR016064">
    <property type="entry name" value="NAD/diacylglycerol_kinase_sf"/>
</dbReference>
<evidence type="ECO:0000256" key="10">
    <source>
        <dbReference type="ARBA" id="ARBA00023209"/>
    </source>
</evidence>
<keyword evidence="2" id="KW-0444">Lipid biosynthesis</keyword>
<keyword evidence="10" id="KW-0594">Phospholipid biosynthesis</keyword>
<evidence type="ECO:0000256" key="11">
    <source>
        <dbReference type="ARBA" id="ARBA00023264"/>
    </source>
</evidence>
<evidence type="ECO:0000256" key="9">
    <source>
        <dbReference type="ARBA" id="ARBA00023098"/>
    </source>
</evidence>
<dbReference type="RefSeq" id="WP_072836989.1">
    <property type="nucleotide sequence ID" value="NZ_FQUU01000023.1"/>
</dbReference>